<feature type="compositionally biased region" description="Polar residues" evidence="9">
    <location>
        <begin position="51"/>
        <end position="61"/>
    </location>
</feature>
<evidence type="ECO:0000256" key="4">
    <source>
        <dbReference type="ARBA" id="ARBA00022688"/>
    </source>
</evidence>
<dbReference type="InterPro" id="IPR012762">
    <property type="entry name" value="Ubiq_biosynth_COQ9"/>
</dbReference>
<evidence type="ECO:0000313" key="11">
    <source>
        <dbReference type="EMBL" id="KAL1844123.1"/>
    </source>
</evidence>
<feature type="region of interest" description="Disordered" evidence="9">
    <location>
        <begin position="51"/>
        <end position="93"/>
    </location>
</feature>
<keyword evidence="5" id="KW-0809">Transit peptide</keyword>
<evidence type="ECO:0000256" key="9">
    <source>
        <dbReference type="SAM" id="MobiDB-lite"/>
    </source>
</evidence>
<name>A0ABR3VR17_HUMIN</name>
<dbReference type="EMBL" id="JAZGSY010000004">
    <property type="protein sequence ID" value="KAL1844123.1"/>
    <property type="molecule type" value="Genomic_DNA"/>
</dbReference>
<keyword evidence="4 8" id="KW-0831">Ubiquinone biosynthesis</keyword>
<gene>
    <name evidence="11" type="ORF">VTJ49DRAFT_4975</name>
</gene>
<dbReference type="Proteomes" id="UP001583172">
    <property type="component" value="Unassembled WGS sequence"/>
</dbReference>
<comment type="pathway">
    <text evidence="2 8">Cofactor biosynthesis; ubiquinone biosynthesis.</text>
</comment>
<evidence type="ECO:0000256" key="1">
    <source>
        <dbReference type="ARBA" id="ARBA00004173"/>
    </source>
</evidence>
<comment type="subcellular location">
    <subcellularLocation>
        <location evidence="1 8">Mitochondrion</location>
    </subcellularLocation>
</comment>
<sequence>MSAPAISRPASVAAMRRILRPARLPKRPVPANSPSCRSLYSTAPATRPITPNSVSLCSQPTRAHFPRSHLQPTTRSYHSHDHPPPPGPFTPDESALLSAAYKRVPEHGFTQEALALGARDAGLLEISPAVFPGDGVFALIRWHLYTQRTALSHKVDEVAAGTPGGPAGVAERVERLTWERLRGNEAIVGRWQEALAIMAQPSHIPSSLGELAQLADDILYLAGDVSVDPSWYTKRASLSAIYAAAELFQTTDTSPGFRETRAFLRRRLDEAAQAGAAVRSVGQWVGFSAGAVVNVLRSKGVRI</sequence>
<comment type="caution">
    <text evidence="11">The sequence shown here is derived from an EMBL/GenBank/DDBJ whole genome shotgun (WGS) entry which is preliminary data.</text>
</comment>
<proteinExistence type="inferred from homology"/>
<dbReference type="InterPro" id="IPR013718">
    <property type="entry name" value="COQ9_C"/>
</dbReference>
<evidence type="ECO:0000313" key="12">
    <source>
        <dbReference type="Proteomes" id="UP001583172"/>
    </source>
</evidence>
<reference evidence="11 12" key="1">
    <citation type="journal article" date="2024" name="Commun. Biol.">
        <title>Comparative genomic analysis of thermophilic fungi reveals convergent evolutionary adaptations and gene losses.</title>
        <authorList>
            <person name="Steindorff A.S."/>
            <person name="Aguilar-Pontes M.V."/>
            <person name="Robinson A.J."/>
            <person name="Andreopoulos B."/>
            <person name="LaButti K."/>
            <person name="Kuo A."/>
            <person name="Mondo S."/>
            <person name="Riley R."/>
            <person name="Otillar R."/>
            <person name="Haridas S."/>
            <person name="Lipzen A."/>
            <person name="Grimwood J."/>
            <person name="Schmutz J."/>
            <person name="Clum A."/>
            <person name="Reid I.D."/>
            <person name="Moisan M.C."/>
            <person name="Butler G."/>
            <person name="Nguyen T.T.M."/>
            <person name="Dewar K."/>
            <person name="Conant G."/>
            <person name="Drula E."/>
            <person name="Henrissat B."/>
            <person name="Hansel C."/>
            <person name="Singer S."/>
            <person name="Hutchinson M.I."/>
            <person name="de Vries R.P."/>
            <person name="Natvig D.O."/>
            <person name="Powell A.J."/>
            <person name="Tsang A."/>
            <person name="Grigoriev I.V."/>
        </authorList>
    </citation>
    <scope>NUCLEOTIDE SEQUENCE [LARGE SCALE GENOMIC DNA]</scope>
    <source>
        <strain evidence="11 12">CBS 620.91</strain>
    </source>
</reference>
<evidence type="ECO:0000256" key="8">
    <source>
        <dbReference type="RuleBase" id="RU366063"/>
    </source>
</evidence>
<dbReference type="PANTHER" id="PTHR21427:SF19">
    <property type="entry name" value="UBIQUINONE BIOSYNTHESIS PROTEIN COQ9, MITOCHONDRIAL"/>
    <property type="match status" value="1"/>
</dbReference>
<evidence type="ECO:0000259" key="10">
    <source>
        <dbReference type="Pfam" id="PF08511"/>
    </source>
</evidence>
<accession>A0ABR3VR17</accession>
<feature type="compositionally biased region" description="Polar residues" evidence="9">
    <location>
        <begin position="32"/>
        <end position="44"/>
    </location>
</feature>
<comment type="similarity">
    <text evidence="3 8">Belongs to the COQ9 family.</text>
</comment>
<dbReference type="Pfam" id="PF08511">
    <property type="entry name" value="COQ9"/>
    <property type="match status" value="1"/>
</dbReference>
<keyword evidence="6 8" id="KW-0446">Lipid-binding</keyword>
<evidence type="ECO:0000256" key="6">
    <source>
        <dbReference type="ARBA" id="ARBA00023121"/>
    </source>
</evidence>
<organism evidence="11 12">
    <name type="scientific">Humicola insolens</name>
    <name type="common">Soft-rot fungus</name>
    <dbReference type="NCBI Taxonomy" id="85995"/>
    <lineage>
        <taxon>Eukaryota</taxon>
        <taxon>Fungi</taxon>
        <taxon>Dikarya</taxon>
        <taxon>Ascomycota</taxon>
        <taxon>Pezizomycotina</taxon>
        <taxon>Sordariomycetes</taxon>
        <taxon>Sordariomycetidae</taxon>
        <taxon>Sordariales</taxon>
        <taxon>Chaetomiaceae</taxon>
        <taxon>Mycothermus</taxon>
    </lineage>
</organism>
<evidence type="ECO:0000256" key="3">
    <source>
        <dbReference type="ARBA" id="ARBA00010766"/>
    </source>
</evidence>
<comment type="function">
    <text evidence="8">Membrane-associated protein that warps the membrane surface to access and bind aromatic isoprenes with high specificity, including ubiquinone (CoQ) isoprene intermediates and presents them directly to Coq7, therefore facilitating the Coq7-mediated hydroxylase step. Participates in the biosynthesis of coenzyme Q, also named ubiquinone, an essential lipid-soluble electron transporter for aerobic cellular respiration.</text>
</comment>
<dbReference type="PANTHER" id="PTHR21427">
    <property type="entry name" value="UBIQUINONE BIOSYNTHESIS PROTEIN COQ9, MITOCHONDRIAL"/>
    <property type="match status" value="1"/>
</dbReference>
<dbReference type="NCBIfam" id="TIGR02396">
    <property type="entry name" value="diverge_rpsU"/>
    <property type="match status" value="1"/>
</dbReference>
<feature type="domain" description="COQ9 C-terminal" evidence="10">
    <location>
        <begin position="204"/>
        <end position="274"/>
    </location>
</feature>
<dbReference type="Gene3D" id="1.10.357.10">
    <property type="entry name" value="Tetracycline Repressor, domain 2"/>
    <property type="match status" value="1"/>
</dbReference>
<evidence type="ECO:0000256" key="7">
    <source>
        <dbReference type="ARBA" id="ARBA00023128"/>
    </source>
</evidence>
<protein>
    <recommendedName>
        <fullName evidence="8">Ubiquinone biosynthesis protein</fullName>
    </recommendedName>
</protein>
<keyword evidence="7 8" id="KW-0496">Mitochondrion</keyword>
<keyword evidence="12" id="KW-1185">Reference proteome</keyword>
<feature type="region of interest" description="Disordered" evidence="9">
    <location>
        <begin position="25"/>
        <end position="44"/>
    </location>
</feature>
<evidence type="ECO:0000256" key="5">
    <source>
        <dbReference type="ARBA" id="ARBA00022946"/>
    </source>
</evidence>
<evidence type="ECO:0000256" key="2">
    <source>
        <dbReference type="ARBA" id="ARBA00004749"/>
    </source>
</evidence>